<accession>A0A396IGL4</accession>
<protein>
    <submittedName>
        <fullName evidence="2">Uncharacterized protein</fullName>
    </submittedName>
</protein>
<reference evidence="2" key="1">
    <citation type="journal article" date="2018" name="Nat. Plants">
        <title>Whole-genome landscape of Medicago truncatula symbiotic genes.</title>
        <authorList>
            <person name="Pecrix Y."/>
            <person name="Gamas P."/>
            <person name="Carrere S."/>
        </authorList>
    </citation>
    <scope>NUCLEOTIDE SEQUENCE</scope>
    <source>
        <tissue evidence="2">Leaves</tissue>
    </source>
</reference>
<feature type="compositionally biased region" description="Polar residues" evidence="1">
    <location>
        <begin position="50"/>
        <end position="61"/>
    </location>
</feature>
<dbReference type="Gramene" id="rna27536">
    <property type="protein sequence ID" value="RHN64692.1"/>
    <property type="gene ID" value="gene27536"/>
</dbReference>
<dbReference type="EMBL" id="PSQE01000004">
    <property type="protein sequence ID" value="RHN64692.1"/>
    <property type="molecule type" value="Genomic_DNA"/>
</dbReference>
<dbReference type="AlphaFoldDB" id="A0A396IGL4"/>
<proteinExistence type="predicted"/>
<organism evidence="2">
    <name type="scientific">Medicago truncatula</name>
    <name type="common">Barrel medic</name>
    <name type="synonym">Medicago tribuloides</name>
    <dbReference type="NCBI Taxonomy" id="3880"/>
    <lineage>
        <taxon>Eukaryota</taxon>
        <taxon>Viridiplantae</taxon>
        <taxon>Streptophyta</taxon>
        <taxon>Embryophyta</taxon>
        <taxon>Tracheophyta</taxon>
        <taxon>Spermatophyta</taxon>
        <taxon>Magnoliopsida</taxon>
        <taxon>eudicotyledons</taxon>
        <taxon>Gunneridae</taxon>
        <taxon>Pentapetalae</taxon>
        <taxon>rosids</taxon>
        <taxon>fabids</taxon>
        <taxon>Fabales</taxon>
        <taxon>Fabaceae</taxon>
        <taxon>Papilionoideae</taxon>
        <taxon>50 kb inversion clade</taxon>
        <taxon>NPAAA clade</taxon>
        <taxon>Hologalegina</taxon>
        <taxon>IRL clade</taxon>
        <taxon>Trifolieae</taxon>
        <taxon>Medicago</taxon>
    </lineage>
</organism>
<feature type="compositionally biased region" description="Basic and acidic residues" evidence="1">
    <location>
        <begin position="76"/>
        <end position="89"/>
    </location>
</feature>
<evidence type="ECO:0000313" key="2">
    <source>
        <dbReference type="EMBL" id="RHN64692.1"/>
    </source>
</evidence>
<feature type="region of interest" description="Disordered" evidence="1">
    <location>
        <begin position="45"/>
        <end position="89"/>
    </location>
</feature>
<gene>
    <name evidence="2" type="ORF">MtrunA17_Chr4g0071831</name>
</gene>
<dbReference type="Proteomes" id="UP000265566">
    <property type="component" value="Chromosome 4"/>
</dbReference>
<sequence length="89" mass="9588">MCSSLCWVQVFVDSSDTDLLPVGGGEHLNVNDNDSCREIPMDENPVQEENVAQNSGGNKSSYEFGEGSGNVNLVEGHNRSSGEVGEVKW</sequence>
<comment type="caution">
    <text evidence="2">The sequence shown here is derived from an EMBL/GenBank/DDBJ whole genome shotgun (WGS) entry which is preliminary data.</text>
</comment>
<name>A0A396IGL4_MEDTR</name>
<evidence type="ECO:0000256" key="1">
    <source>
        <dbReference type="SAM" id="MobiDB-lite"/>
    </source>
</evidence>